<dbReference type="EMBL" id="GBXM01071931">
    <property type="protein sequence ID" value="JAH36646.1"/>
    <property type="molecule type" value="Transcribed_RNA"/>
</dbReference>
<reference evidence="1" key="2">
    <citation type="journal article" date="2015" name="Fish Shellfish Immunol.">
        <title>Early steps in the European eel (Anguilla anguilla)-Vibrio vulnificus interaction in the gills: Role of the RtxA13 toxin.</title>
        <authorList>
            <person name="Callol A."/>
            <person name="Pajuelo D."/>
            <person name="Ebbesson L."/>
            <person name="Teles M."/>
            <person name="MacKenzie S."/>
            <person name="Amaro C."/>
        </authorList>
    </citation>
    <scope>NUCLEOTIDE SEQUENCE</scope>
</reference>
<dbReference type="AlphaFoldDB" id="A0A0E9S5S4"/>
<protein>
    <submittedName>
        <fullName evidence="1">Uncharacterized protein</fullName>
    </submittedName>
</protein>
<name>A0A0E9S5S4_ANGAN</name>
<evidence type="ECO:0000313" key="1">
    <source>
        <dbReference type="EMBL" id="JAH36646.1"/>
    </source>
</evidence>
<organism evidence="1">
    <name type="scientific">Anguilla anguilla</name>
    <name type="common">European freshwater eel</name>
    <name type="synonym">Muraena anguilla</name>
    <dbReference type="NCBI Taxonomy" id="7936"/>
    <lineage>
        <taxon>Eukaryota</taxon>
        <taxon>Metazoa</taxon>
        <taxon>Chordata</taxon>
        <taxon>Craniata</taxon>
        <taxon>Vertebrata</taxon>
        <taxon>Euteleostomi</taxon>
        <taxon>Actinopterygii</taxon>
        <taxon>Neopterygii</taxon>
        <taxon>Teleostei</taxon>
        <taxon>Anguilliformes</taxon>
        <taxon>Anguillidae</taxon>
        <taxon>Anguilla</taxon>
    </lineage>
</organism>
<proteinExistence type="predicted"/>
<reference evidence="1" key="1">
    <citation type="submission" date="2014-11" db="EMBL/GenBank/DDBJ databases">
        <authorList>
            <person name="Amaro Gonzalez C."/>
        </authorList>
    </citation>
    <scope>NUCLEOTIDE SEQUENCE</scope>
</reference>
<accession>A0A0E9S5S4</accession>
<sequence>MKYKKTKHSSTCTLTKSYGVLFFFCGITTFPETKIRPPFLHLQFHNTIITN</sequence>